<organism evidence="2">
    <name type="scientific">Streptomyces sp. R39</name>
    <dbReference type="NCBI Taxonomy" id="3238631"/>
    <lineage>
        <taxon>Bacteria</taxon>
        <taxon>Bacillati</taxon>
        <taxon>Actinomycetota</taxon>
        <taxon>Actinomycetes</taxon>
        <taxon>Kitasatosporales</taxon>
        <taxon>Streptomycetaceae</taxon>
        <taxon>Streptomyces</taxon>
    </lineage>
</organism>
<evidence type="ECO:0000256" key="1">
    <source>
        <dbReference type="SAM" id="MobiDB-lite"/>
    </source>
</evidence>
<gene>
    <name evidence="2" type="ORF">AB5J52_47735</name>
</gene>
<accession>A0AB39R4Q7</accession>
<dbReference type="Pfam" id="PF07592">
    <property type="entry name" value="DDE_Tnp_ISAZ013"/>
    <property type="match status" value="1"/>
</dbReference>
<feature type="region of interest" description="Disordered" evidence="1">
    <location>
        <begin position="93"/>
        <end position="122"/>
    </location>
</feature>
<sequence length="262" mass="29684">MREAAQRNGSIERRDRALGRLHHRLFSRITHSLRGQPLTSYEVLLQTISATRTSTGLTVQAVLDENAYPTGRALTRAERKGVERRVERDEFHGEWNYTIAPQNPDQQHPEDPHDESGPPIPAEATFLLTHPALTGMPREQFEQLVLHLEPCQQVLTAAERRSTGRDGRGRNPGFGTLDHRHRVLTAVLRSRNTVTLTLAAELMGRKRNVLSYHAGRSKPMLAFAGPELARILVFRRTHPPRTLEALKRVIEEQDNEINSRSS</sequence>
<feature type="compositionally biased region" description="Basic and acidic residues" evidence="1">
    <location>
        <begin position="107"/>
        <end position="116"/>
    </location>
</feature>
<protein>
    <submittedName>
        <fullName evidence="2">Uncharacterized protein</fullName>
    </submittedName>
</protein>
<evidence type="ECO:0000313" key="2">
    <source>
        <dbReference type="EMBL" id="XDQ49326.1"/>
    </source>
</evidence>
<dbReference type="EMBL" id="CP163441">
    <property type="protein sequence ID" value="XDQ49326.1"/>
    <property type="molecule type" value="Genomic_DNA"/>
</dbReference>
<reference evidence="2" key="1">
    <citation type="submission" date="2024-07" db="EMBL/GenBank/DDBJ databases">
        <authorList>
            <person name="Yu S.T."/>
        </authorList>
    </citation>
    <scope>NUCLEOTIDE SEQUENCE</scope>
    <source>
        <strain evidence="2">R39</strain>
    </source>
</reference>
<dbReference type="InterPro" id="IPR011518">
    <property type="entry name" value="Transposase_36"/>
</dbReference>
<proteinExistence type="predicted"/>
<dbReference type="AlphaFoldDB" id="A0AB39R4Q7"/>
<dbReference type="RefSeq" id="WP_369227979.1">
    <property type="nucleotide sequence ID" value="NZ_CP163441.1"/>
</dbReference>
<name>A0AB39R4Q7_9ACTN</name>